<evidence type="ECO:0000313" key="1">
    <source>
        <dbReference type="EMBL" id="PPV16017.1"/>
    </source>
</evidence>
<accession>A0A2S7FCY8</accession>
<organism evidence="1 2">
    <name type="scientific">Clostridium butyricum</name>
    <dbReference type="NCBI Taxonomy" id="1492"/>
    <lineage>
        <taxon>Bacteria</taxon>
        <taxon>Bacillati</taxon>
        <taxon>Bacillota</taxon>
        <taxon>Clostridia</taxon>
        <taxon>Eubacteriales</taxon>
        <taxon>Clostridiaceae</taxon>
        <taxon>Clostridium</taxon>
    </lineage>
</organism>
<comment type="caution">
    <text evidence="1">The sequence shown here is derived from an EMBL/GenBank/DDBJ whole genome shotgun (WGS) entry which is preliminary data.</text>
</comment>
<gene>
    <name evidence="1" type="ORF">AWN73_10725</name>
</gene>
<sequence>MKKLVIYCDESIKKGQYCSNFYGGALINEKNTNFIIDQLNSVKKSIQLQGEIKWTNVSAQLLDRYIIFIDKYFDFIESNQIKIRIMFKQEYYKTIGLTENQKEEEFYILYYQFCRHAFGLQYCNPSREKIELKIFFDRLPNKNEQNKQFKLYIQNLQNQDIFKDNNIKIPLDNITDVDSKKHIILQGMDVILGSMKFKLNKENEIVPEGSRRRGKKTVAKEKLYKHIHKRLNKMYPNFNIGVSTGMQPNKSRIWEDRYRHWNFISNNHEVDKSKAKK</sequence>
<dbReference type="RefSeq" id="WP_043664796.1">
    <property type="nucleotide sequence ID" value="NZ_JBAMGI010000016.1"/>
</dbReference>
<dbReference type="AlphaFoldDB" id="A0A2S7FCY8"/>
<evidence type="ECO:0008006" key="3">
    <source>
        <dbReference type="Google" id="ProtNLM"/>
    </source>
</evidence>
<reference evidence="1 2" key="1">
    <citation type="submission" date="2016-01" db="EMBL/GenBank/DDBJ databases">
        <title>Characterization of the Clostridium difficile lineages that are prevalent in Hong Kong and China.</title>
        <authorList>
            <person name="Kwok J.S.-L."/>
            <person name="Lam W.-Y."/>
            <person name="Ip M."/>
            <person name="Chan T.-F."/>
            <person name="Hawkey P.M."/>
            <person name="Tsui S.K.-W."/>
        </authorList>
    </citation>
    <scope>NUCLEOTIDE SEQUENCE [LARGE SCALE GENOMIC DNA]</scope>
    <source>
        <strain evidence="1 2">300064</strain>
    </source>
</reference>
<dbReference type="Pfam" id="PF12686">
    <property type="entry name" value="DUF3800"/>
    <property type="match status" value="1"/>
</dbReference>
<proteinExistence type="predicted"/>
<name>A0A2S7FCY8_CLOBU</name>
<dbReference type="Proteomes" id="UP000238081">
    <property type="component" value="Unassembled WGS sequence"/>
</dbReference>
<protein>
    <recommendedName>
        <fullName evidence="3">DUF3800 domain-containing protein</fullName>
    </recommendedName>
</protein>
<dbReference type="EMBL" id="LRDH01000095">
    <property type="protein sequence ID" value="PPV16017.1"/>
    <property type="molecule type" value="Genomic_DNA"/>
</dbReference>
<dbReference type="InterPro" id="IPR024524">
    <property type="entry name" value="DUF3800"/>
</dbReference>
<evidence type="ECO:0000313" key="2">
    <source>
        <dbReference type="Proteomes" id="UP000238081"/>
    </source>
</evidence>